<feature type="compositionally biased region" description="Polar residues" evidence="4">
    <location>
        <begin position="408"/>
        <end position="418"/>
    </location>
</feature>
<feature type="compositionally biased region" description="Basic and acidic residues" evidence="4">
    <location>
        <begin position="395"/>
        <end position="407"/>
    </location>
</feature>
<protein>
    <submittedName>
        <fullName evidence="6">Bridging integrator 2a</fullName>
    </submittedName>
</protein>
<dbReference type="RefSeq" id="XP_030209874.1">
    <property type="nucleotide sequence ID" value="XM_030354014.1"/>
</dbReference>
<keyword evidence="3" id="KW-0175">Coiled coil</keyword>
<comment type="subcellular location">
    <subcellularLocation>
        <location evidence="1">Cytoplasm</location>
    </subcellularLocation>
</comment>
<dbReference type="InterPro" id="IPR027267">
    <property type="entry name" value="AH/BAR_dom_sf"/>
</dbReference>
<keyword evidence="2" id="KW-0963">Cytoplasm</keyword>
<keyword evidence="7" id="KW-1185">Reference proteome</keyword>
<feature type="compositionally biased region" description="Polar residues" evidence="4">
    <location>
        <begin position="470"/>
        <end position="480"/>
    </location>
</feature>
<dbReference type="SMART" id="SM00721">
    <property type="entry name" value="BAR"/>
    <property type="match status" value="1"/>
</dbReference>
<dbReference type="GeneTree" id="ENSGT00950000182882"/>
<dbReference type="InterPro" id="IPR004148">
    <property type="entry name" value="BAR_dom"/>
</dbReference>
<organism evidence="6 7">
    <name type="scientific">Gadus morhua</name>
    <name type="common">Atlantic cod</name>
    <dbReference type="NCBI Taxonomy" id="8049"/>
    <lineage>
        <taxon>Eukaryota</taxon>
        <taxon>Metazoa</taxon>
        <taxon>Chordata</taxon>
        <taxon>Craniata</taxon>
        <taxon>Vertebrata</taxon>
        <taxon>Euteleostomi</taxon>
        <taxon>Actinopterygii</taxon>
        <taxon>Neopterygii</taxon>
        <taxon>Teleostei</taxon>
        <taxon>Neoteleostei</taxon>
        <taxon>Acanthomorphata</taxon>
        <taxon>Zeiogadaria</taxon>
        <taxon>Gadariae</taxon>
        <taxon>Gadiformes</taxon>
        <taxon>Gadoidei</taxon>
        <taxon>Gadidae</taxon>
        <taxon>Gadus</taxon>
    </lineage>
</organism>
<evidence type="ECO:0000256" key="1">
    <source>
        <dbReference type="ARBA" id="ARBA00004496"/>
    </source>
</evidence>
<dbReference type="GO" id="GO:0012505">
    <property type="term" value="C:endomembrane system"/>
    <property type="evidence" value="ECO:0007669"/>
    <property type="project" value="UniProtKB-SubCell"/>
</dbReference>
<dbReference type="Gene3D" id="1.20.1270.60">
    <property type="entry name" value="Arfaptin homology (AH) domain/BAR domain"/>
    <property type="match status" value="1"/>
</dbReference>
<dbReference type="GO" id="GO:0005543">
    <property type="term" value="F:phospholipid binding"/>
    <property type="evidence" value="ECO:0007669"/>
    <property type="project" value="TreeGrafter"/>
</dbReference>
<reference evidence="6" key="3">
    <citation type="submission" date="2025-09" db="UniProtKB">
        <authorList>
            <consortium name="Ensembl"/>
        </authorList>
    </citation>
    <scope>IDENTIFICATION</scope>
</reference>
<evidence type="ECO:0000256" key="3">
    <source>
        <dbReference type="SAM" id="Coils"/>
    </source>
</evidence>
<dbReference type="GO" id="GO:0005737">
    <property type="term" value="C:cytoplasm"/>
    <property type="evidence" value="ECO:0007669"/>
    <property type="project" value="UniProtKB-SubCell"/>
</dbReference>
<feature type="coiled-coil region" evidence="3">
    <location>
        <begin position="157"/>
        <end position="191"/>
    </location>
</feature>
<reference evidence="6" key="1">
    <citation type="submission" date="2019-07" db="EMBL/GenBank/DDBJ databases">
        <authorList>
            <consortium name="Wellcome Sanger Institute Data Sharing"/>
        </authorList>
    </citation>
    <scope>NUCLEOTIDE SEQUENCE [LARGE SCALE GENOMIC DNA]</scope>
</reference>
<evidence type="ECO:0000313" key="6">
    <source>
        <dbReference type="Ensembl" id="ENSGMOP00000049303.1"/>
    </source>
</evidence>
<dbReference type="Ensembl" id="ENSGMOT00000066444.1">
    <property type="protein sequence ID" value="ENSGMOP00000049303.1"/>
    <property type="gene ID" value="ENSGMOG00000024770.1"/>
</dbReference>
<evidence type="ECO:0000313" key="7">
    <source>
        <dbReference type="Proteomes" id="UP000694546"/>
    </source>
</evidence>
<dbReference type="OMA" id="VYEWINN"/>
<dbReference type="AlphaFoldDB" id="A0A8C5BMQ3"/>
<dbReference type="GO" id="GO:0006911">
    <property type="term" value="P:phagocytosis, engulfment"/>
    <property type="evidence" value="ECO:0007669"/>
    <property type="project" value="TreeGrafter"/>
</dbReference>
<dbReference type="Pfam" id="PF03114">
    <property type="entry name" value="BAR"/>
    <property type="match status" value="1"/>
</dbReference>
<dbReference type="OrthoDB" id="446293at2759"/>
<name>A0A8C5BMQ3_GADMO</name>
<dbReference type="GO" id="GO:0071800">
    <property type="term" value="P:podosome assembly"/>
    <property type="evidence" value="ECO:0007669"/>
    <property type="project" value="TreeGrafter"/>
</dbReference>
<feature type="domain" description="BAR" evidence="5">
    <location>
        <begin position="29"/>
        <end position="245"/>
    </location>
</feature>
<proteinExistence type="predicted"/>
<evidence type="ECO:0000256" key="4">
    <source>
        <dbReference type="SAM" id="MobiDB-lite"/>
    </source>
</evidence>
<sequence>MAESNSPKGGPTVFSKKVQRSLSRSKEKVLQRFGKTVESRDDVFDSWLERVHEQQSYGTRIHKDLKLYLAAVRDMRSASRRLTQSLYDVYEKDWAGDEDLGAIVEGEDLLWNDYEVKVSDQALRTMESYMGQFPDVRDRISKRGRKLVDYDHSLHQLESLQTAKKRDDEKIAKAEEDLNEAKHVYEAINTELKEDLPSLHESRIGCYVSVFSAISSLRDTFYKEMSTLNSDLQNVIKDLQEQHPNQVFAVKGLQRYGSLKRRSLMSPRLWKTSFSEFHQTYSPKMGPQRFSFKSPDKTRQGGTLTRASSLRGGAPPVRSRPSETHSLVLGDEDGRSLRSDAGGSLADAVQSGGRTGATGGDMEERKAEEDQNGGGEEDKSVKEDEAEADPASQAHQEDKGGEGDTAARSESSSELNHSFDSESLDLQLSAEANGTLYIEEKEDSPPANGLAVDSLGSKEVPQKDVPLGSQLLQDSKNTVV</sequence>
<evidence type="ECO:0000259" key="5">
    <source>
        <dbReference type="PROSITE" id="PS51021"/>
    </source>
</evidence>
<dbReference type="InterPro" id="IPR003005">
    <property type="entry name" value="Amphiphysin"/>
</dbReference>
<dbReference type="PANTHER" id="PTHR46514:SF1">
    <property type="entry name" value="BRIDGING INTEGRATOR 2"/>
    <property type="match status" value="1"/>
</dbReference>
<dbReference type="Proteomes" id="UP000694546">
    <property type="component" value="Chromosome 1"/>
</dbReference>
<feature type="region of interest" description="Disordered" evidence="4">
    <location>
        <begin position="1"/>
        <end position="24"/>
    </location>
</feature>
<evidence type="ECO:0000256" key="2">
    <source>
        <dbReference type="ARBA" id="ARBA00022490"/>
    </source>
</evidence>
<dbReference type="GeneID" id="115542006"/>
<dbReference type="PANTHER" id="PTHR46514">
    <property type="entry name" value="AMPHIPHYSIN"/>
    <property type="match status" value="1"/>
</dbReference>
<gene>
    <name evidence="6" type="primary">BIN2</name>
    <name evidence="6" type="synonym">bin2a</name>
</gene>
<dbReference type="PROSITE" id="PS51021">
    <property type="entry name" value="BAR"/>
    <property type="match status" value="1"/>
</dbReference>
<dbReference type="SUPFAM" id="SSF103657">
    <property type="entry name" value="BAR/IMD domain-like"/>
    <property type="match status" value="1"/>
</dbReference>
<accession>A0A8C5BMQ3</accession>
<dbReference type="GO" id="GO:0001891">
    <property type="term" value="C:phagocytic cup"/>
    <property type="evidence" value="ECO:0007669"/>
    <property type="project" value="TreeGrafter"/>
</dbReference>
<dbReference type="GO" id="GO:0002102">
    <property type="term" value="C:podosome"/>
    <property type="evidence" value="ECO:0007669"/>
    <property type="project" value="TreeGrafter"/>
</dbReference>
<reference evidence="6" key="2">
    <citation type="submission" date="2025-08" db="UniProtKB">
        <authorList>
            <consortium name="Ensembl"/>
        </authorList>
    </citation>
    <scope>IDENTIFICATION</scope>
</reference>
<dbReference type="GO" id="GO:0097320">
    <property type="term" value="P:plasma membrane tubulation"/>
    <property type="evidence" value="ECO:0007669"/>
    <property type="project" value="TreeGrafter"/>
</dbReference>
<feature type="region of interest" description="Disordered" evidence="4">
    <location>
        <begin position="281"/>
        <end position="480"/>
    </location>
</feature>
<dbReference type="PRINTS" id="PR01251">
    <property type="entry name" value="AMPHIPHYSIN"/>
</dbReference>